<feature type="region of interest" description="Disordered" evidence="8">
    <location>
        <begin position="225"/>
        <end position="256"/>
    </location>
</feature>
<dbReference type="Pfam" id="PF01416">
    <property type="entry name" value="PseudoU_synth_1"/>
    <property type="match status" value="2"/>
</dbReference>
<dbReference type="eggNOG" id="COG0101">
    <property type="taxonomic scope" value="Bacteria"/>
</dbReference>
<dbReference type="GO" id="GO:0003723">
    <property type="term" value="F:RNA binding"/>
    <property type="evidence" value="ECO:0007669"/>
    <property type="project" value="InterPro"/>
</dbReference>
<feature type="active site" description="Nucleophile" evidence="4 5">
    <location>
        <position position="52"/>
    </location>
</feature>
<evidence type="ECO:0000256" key="2">
    <source>
        <dbReference type="ARBA" id="ARBA00022694"/>
    </source>
</evidence>
<evidence type="ECO:0000256" key="1">
    <source>
        <dbReference type="ARBA" id="ARBA00009375"/>
    </source>
</evidence>
<comment type="catalytic activity">
    <reaction evidence="4 7">
        <text>uridine(38/39/40) in tRNA = pseudouridine(38/39/40) in tRNA</text>
        <dbReference type="Rhea" id="RHEA:22376"/>
        <dbReference type="Rhea" id="RHEA-COMP:10085"/>
        <dbReference type="Rhea" id="RHEA-COMP:10087"/>
        <dbReference type="ChEBI" id="CHEBI:65314"/>
        <dbReference type="ChEBI" id="CHEBI:65315"/>
        <dbReference type="EC" id="5.4.99.12"/>
    </reaction>
</comment>
<comment type="caution">
    <text evidence="4">Lacks conserved residue(s) required for the propagation of feature annotation.</text>
</comment>
<dbReference type="GO" id="GO:0160147">
    <property type="term" value="F:tRNA pseudouridine(38-40) synthase activity"/>
    <property type="evidence" value="ECO:0007669"/>
    <property type="project" value="UniProtKB-EC"/>
</dbReference>
<sequence>MPRYRLLVEYDGTPFNGWQRQDKGLSVQGVLEKAVEKLCGTPCTINAAGRTDAGVHATGQVAHVDLPRDYPADTVRDALNYHMKPKPVAVVAAEKVGDDFHARFSAIGRAYLYRIVNRRAPLALEQDRAWWVPVALDADSMAEGARRLLGHHDFTTFRASECQAKSPMKTLDVLDVTRVGEEIRIVAEARSFLHHQVRNMVGTLKLVGEGKWSPDDMGRALAARDRTKGGPTAPAAGLVLTGVTYPPSGDRSGPTG</sequence>
<feature type="domain" description="Pseudouridine synthase I TruA alpha/beta" evidence="9">
    <location>
        <begin position="145"/>
        <end position="246"/>
    </location>
</feature>
<reference evidence="10 11" key="1">
    <citation type="journal article" date="2014" name="Genome Announc.">
        <title>Draft Genome Sequence of Magnetospirillum sp. Strain SO-1, a Freshwater Magnetotactic Bacterium Isolated from the Ol'khovka River, Russia.</title>
        <authorList>
            <person name="Grouzdev D.S."/>
            <person name="Dziuba M.V."/>
            <person name="Sukhacheva M.S."/>
            <person name="Mardanov A.V."/>
            <person name="Beletskiy A.V."/>
            <person name="Kuznetsov B.B."/>
            <person name="Skryabin K.G."/>
        </authorList>
    </citation>
    <scope>NUCLEOTIDE SEQUENCE [LARGE SCALE GENOMIC DNA]</scope>
    <source>
        <strain evidence="10 11">SO-1</strain>
    </source>
</reference>
<dbReference type="Gene3D" id="3.30.70.660">
    <property type="entry name" value="Pseudouridine synthase I, catalytic domain, C-terminal subdomain"/>
    <property type="match status" value="1"/>
</dbReference>
<dbReference type="Gene3D" id="3.30.70.580">
    <property type="entry name" value="Pseudouridine synthase I, catalytic domain, N-terminal subdomain"/>
    <property type="match status" value="1"/>
</dbReference>
<dbReference type="NCBIfam" id="TIGR00071">
    <property type="entry name" value="hisT_truA"/>
    <property type="match status" value="1"/>
</dbReference>
<dbReference type="AlphaFoldDB" id="M2ZB68"/>
<dbReference type="CDD" id="cd02570">
    <property type="entry name" value="PseudoU_synth_EcTruA"/>
    <property type="match status" value="1"/>
</dbReference>
<accession>M2ZB68</accession>
<evidence type="ECO:0000259" key="9">
    <source>
        <dbReference type="Pfam" id="PF01416"/>
    </source>
</evidence>
<keyword evidence="3 4" id="KW-0413">Isomerase</keyword>
<dbReference type="PANTHER" id="PTHR11142">
    <property type="entry name" value="PSEUDOURIDYLATE SYNTHASE"/>
    <property type="match status" value="1"/>
</dbReference>
<proteinExistence type="inferred from homology"/>
<comment type="function">
    <text evidence="4">Formation of pseudouridine at positions 38, 39 and 40 in the anticodon stem and loop of transfer RNAs.</text>
</comment>
<gene>
    <name evidence="4" type="primary">truA</name>
    <name evidence="10" type="ORF">H261_01946</name>
</gene>
<evidence type="ECO:0000313" key="11">
    <source>
        <dbReference type="Proteomes" id="UP000011744"/>
    </source>
</evidence>
<dbReference type="Proteomes" id="UP000011744">
    <property type="component" value="Unassembled WGS sequence"/>
</dbReference>
<organism evidence="10 11">
    <name type="scientific">Paramagnetospirillum caucaseum</name>
    <dbReference type="NCBI Taxonomy" id="1244869"/>
    <lineage>
        <taxon>Bacteria</taxon>
        <taxon>Pseudomonadati</taxon>
        <taxon>Pseudomonadota</taxon>
        <taxon>Alphaproteobacteria</taxon>
        <taxon>Rhodospirillales</taxon>
        <taxon>Magnetospirillaceae</taxon>
        <taxon>Paramagnetospirillum</taxon>
    </lineage>
</organism>
<dbReference type="InterPro" id="IPR020097">
    <property type="entry name" value="PsdUridine_synth_TruA_a/b_dom"/>
</dbReference>
<evidence type="ECO:0000313" key="10">
    <source>
        <dbReference type="EMBL" id="EME71655.1"/>
    </source>
</evidence>
<comment type="subunit">
    <text evidence="4">Homodimer.</text>
</comment>
<dbReference type="PIRSF" id="PIRSF001430">
    <property type="entry name" value="tRNA_psdUrid_synth"/>
    <property type="match status" value="1"/>
</dbReference>
<dbReference type="FunFam" id="3.30.70.580:FF:000001">
    <property type="entry name" value="tRNA pseudouridine synthase A"/>
    <property type="match status" value="1"/>
</dbReference>
<evidence type="ECO:0000256" key="7">
    <source>
        <dbReference type="RuleBase" id="RU003792"/>
    </source>
</evidence>
<dbReference type="OrthoDB" id="9811823at2"/>
<evidence type="ECO:0000256" key="4">
    <source>
        <dbReference type="HAMAP-Rule" id="MF_00171"/>
    </source>
</evidence>
<evidence type="ECO:0000256" key="6">
    <source>
        <dbReference type="PIRSR" id="PIRSR001430-2"/>
    </source>
</evidence>
<evidence type="ECO:0000256" key="3">
    <source>
        <dbReference type="ARBA" id="ARBA00023235"/>
    </source>
</evidence>
<dbReference type="STRING" id="1244869.H261_01946"/>
<feature type="domain" description="Pseudouridine synthase I TruA alpha/beta" evidence="9">
    <location>
        <begin position="8"/>
        <end position="104"/>
    </location>
</feature>
<name>M2ZB68_9PROT</name>
<evidence type="ECO:0000256" key="5">
    <source>
        <dbReference type="PIRSR" id="PIRSR001430-1"/>
    </source>
</evidence>
<protein>
    <recommendedName>
        <fullName evidence="4">tRNA pseudouridine synthase A</fullName>
        <ecNumber evidence="4">5.4.99.12</ecNumber>
    </recommendedName>
    <alternativeName>
        <fullName evidence="4">tRNA pseudouridine(38-40) synthase</fullName>
    </alternativeName>
    <alternativeName>
        <fullName evidence="4">tRNA pseudouridylate synthase I</fullName>
    </alternativeName>
    <alternativeName>
        <fullName evidence="4">tRNA-uridine isomerase I</fullName>
    </alternativeName>
</protein>
<dbReference type="EMBL" id="AONQ01000003">
    <property type="protein sequence ID" value="EME71655.1"/>
    <property type="molecule type" value="Genomic_DNA"/>
</dbReference>
<dbReference type="HAMAP" id="MF_00171">
    <property type="entry name" value="TruA"/>
    <property type="match status" value="1"/>
</dbReference>
<dbReference type="PANTHER" id="PTHR11142:SF0">
    <property type="entry name" value="TRNA PSEUDOURIDINE SYNTHASE-LIKE 1"/>
    <property type="match status" value="1"/>
</dbReference>
<dbReference type="InterPro" id="IPR020103">
    <property type="entry name" value="PsdUridine_synth_cat_dom_sf"/>
</dbReference>
<dbReference type="InterPro" id="IPR001406">
    <property type="entry name" value="PsdUridine_synth_TruA"/>
</dbReference>
<comment type="similarity">
    <text evidence="1 4 7">Belongs to the tRNA pseudouridine synthase TruA family.</text>
</comment>
<dbReference type="GO" id="GO:0031119">
    <property type="term" value="P:tRNA pseudouridine synthesis"/>
    <property type="evidence" value="ECO:0007669"/>
    <property type="project" value="UniProtKB-UniRule"/>
</dbReference>
<evidence type="ECO:0000256" key="8">
    <source>
        <dbReference type="SAM" id="MobiDB-lite"/>
    </source>
</evidence>
<comment type="caution">
    <text evidence="10">The sequence shown here is derived from an EMBL/GenBank/DDBJ whole genome shotgun (WGS) entry which is preliminary data.</text>
</comment>
<dbReference type="EC" id="5.4.99.12" evidence="4"/>
<dbReference type="InterPro" id="IPR020094">
    <property type="entry name" value="TruA/RsuA/RluB/E/F_N"/>
</dbReference>
<dbReference type="SUPFAM" id="SSF55120">
    <property type="entry name" value="Pseudouridine synthase"/>
    <property type="match status" value="1"/>
</dbReference>
<feature type="binding site" evidence="4 6">
    <location>
        <position position="111"/>
    </location>
    <ligand>
        <name>substrate</name>
    </ligand>
</feature>
<dbReference type="RefSeq" id="WP_008613714.1">
    <property type="nucleotide sequence ID" value="NZ_AONQ01000003.1"/>
</dbReference>
<keyword evidence="11" id="KW-1185">Reference proteome</keyword>
<dbReference type="InterPro" id="IPR020095">
    <property type="entry name" value="PsdUridine_synth_TruA_C"/>
</dbReference>
<keyword evidence="2 4" id="KW-0819">tRNA processing</keyword>